<keyword evidence="3" id="KW-0732">Signal</keyword>
<dbReference type="Pfam" id="PF04991">
    <property type="entry name" value="LicD"/>
    <property type="match status" value="1"/>
</dbReference>
<dbReference type="Proteomes" id="UP000314985">
    <property type="component" value="Chromosome 6"/>
</dbReference>
<name>A0A4X1W0R9_PIG</name>
<feature type="domain" description="LicD/FKTN/FKRP nucleotidyltransferase" evidence="4">
    <location>
        <begin position="414"/>
        <end position="450"/>
    </location>
</feature>
<organism evidence="6 7">
    <name type="scientific">Sus scrofa</name>
    <name type="common">Pig</name>
    <dbReference type="NCBI Taxonomy" id="9823"/>
    <lineage>
        <taxon>Eukaryota</taxon>
        <taxon>Metazoa</taxon>
        <taxon>Chordata</taxon>
        <taxon>Craniata</taxon>
        <taxon>Vertebrata</taxon>
        <taxon>Euteleostomi</taxon>
        <taxon>Mammalia</taxon>
        <taxon>Eutheria</taxon>
        <taxon>Laurasiatheria</taxon>
        <taxon>Artiodactyla</taxon>
        <taxon>Suina</taxon>
        <taxon>Suidae</taxon>
        <taxon>Sus</taxon>
    </lineage>
</organism>
<proteinExistence type="inferred from homology"/>
<evidence type="ECO:0000259" key="5">
    <source>
        <dbReference type="Pfam" id="PF22921"/>
    </source>
</evidence>
<evidence type="ECO:0000256" key="1">
    <source>
        <dbReference type="ARBA" id="ARBA00010623"/>
    </source>
</evidence>
<evidence type="ECO:0000256" key="3">
    <source>
        <dbReference type="SAM" id="SignalP"/>
    </source>
</evidence>
<dbReference type="Pfam" id="PF22921">
    <property type="entry name" value="FKRP_N"/>
    <property type="match status" value="1"/>
</dbReference>
<feature type="signal peptide" evidence="3">
    <location>
        <begin position="1"/>
        <end position="19"/>
    </location>
</feature>
<dbReference type="PANTHER" id="PTHR13627:SF31">
    <property type="entry name" value="RIBITOL 5-PHOSPHATE TRANSFERASE FKRP"/>
    <property type="match status" value="1"/>
</dbReference>
<dbReference type="AlphaFoldDB" id="A0A4X1W0R9"/>
<comment type="similarity">
    <text evidence="1">Belongs to the LicD transferase family.</text>
</comment>
<accession>A0A4X1W0R9</accession>
<dbReference type="PANTHER" id="PTHR13627">
    <property type="entry name" value="FUKUTIN RELATED PROTEIN"/>
    <property type="match status" value="1"/>
</dbReference>
<feature type="chain" id="PRO_5021276558" description="Ribitol-5-phosphate transferase" evidence="3">
    <location>
        <begin position="20"/>
        <end position="574"/>
    </location>
</feature>
<dbReference type="InterPro" id="IPR052613">
    <property type="entry name" value="LicD_transferase"/>
</dbReference>
<sequence length="574" mass="63014">MHGLDLVLPVAVLSAIALIQPPGRELPYATGVPPPPRAQKKGWERKARLRMGRGASDNQLLFPPAQDTPEAQLGPNFSPMRLTRCQAALAAAITLNLLVLFYVSWLQHQPRNSRARGSRRGSTSGPRVTVLVREFEAFDNAVPELVDSFLQQDPAQPVVVASDTLPYPPLALPRISNVRLALLQPALDRPAAASRPETYVATEFVALVPDGARAEAPGQLERMVEVLRAGGARLVAAPVASANPARCLALNVSLREWTARYGPAPSAPRCDAVDGDAVVLLRTRDLFNLSAPLARPVGTSLFLQTALRGWTVQLLDAPFAAAHQPPLATAHARWKAEREGRARRAALLQALGIRLVSWEGGRLEWFGCNKETPRCFGTVVGDTPAYLYEGRWTPPCCLRALRETARYVVGVLEAAGVRYWLEGGSLLGAARHGDIIPWDYDVDLGIYLEDVGNCEQLRGAEAGSVVDERGFVWEKAVEGDFFRVQYSESNHLHVDLWPFYPRNGVMTKDTWLDHRQDVEFPEHFLQPLVPLPFAGFVAQAPNNYRRFLELKFGPGVIENPEYPNPALLSLAASS</sequence>
<dbReference type="Ensembl" id="ENSSSCT00070056500.1">
    <property type="protein sequence ID" value="ENSSSCP00070047997.1"/>
    <property type="gene ID" value="ENSSSCG00070028170.1"/>
</dbReference>
<reference evidence="6 7" key="1">
    <citation type="submission" date="2017-08" db="EMBL/GenBank/DDBJ databases">
        <title>USMARCv1.0.</title>
        <authorList>
            <person name="Hannum G.I."/>
            <person name="Koren S."/>
            <person name="Schroeder S.G."/>
            <person name="Chin S.C."/>
            <person name="Nonneman D.J."/>
            <person name="Becker S.A."/>
            <person name="Rosen B.D."/>
            <person name="Bickhart D.M."/>
            <person name="Putnam N.H."/>
            <person name="Green R.E."/>
            <person name="Tuggle C.K."/>
            <person name="Liu H."/>
            <person name="Rohrer G.A."/>
            <person name="Warr A."/>
            <person name="Hall R."/>
            <person name="Kim K."/>
            <person name="Hume D.A."/>
            <person name="Talbot R."/>
            <person name="Chow W."/>
            <person name="Howe K."/>
            <person name="Schwartz A.S."/>
            <person name="Watson M."/>
            <person name="Archibald A.L."/>
            <person name="Phillippy A.M."/>
            <person name="Smith T.P.L."/>
        </authorList>
    </citation>
    <scope>NUCLEOTIDE SEQUENCE [LARGE SCALE GENOMIC DNA]</scope>
</reference>
<dbReference type="InterPro" id="IPR055105">
    <property type="entry name" value="FKRP_N"/>
</dbReference>
<evidence type="ECO:0000256" key="2">
    <source>
        <dbReference type="ARBA" id="ARBA00033332"/>
    </source>
</evidence>
<evidence type="ECO:0000313" key="6">
    <source>
        <dbReference type="Ensembl" id="ENSSSCP00070047997.1"/>
    </source>
</evidence>
<protein>
    <recommendedName>
        <fullName evidence="2">Ribitol-5-phosphate transferase</fullName>
    </recommendedName>
</protein>
<dbReference type="GO" id="GO:0009100">
    <property type="term" value="P:glycoprotein metabolic process"/>
    <property type="evidence" value="ECO:0007669"/>
    <property type="project" value="UniProtKB-ARBA"/>
</dbReference>
<feature type="domain" description="FKRP stem" evidence="5">
    <location>
        <begin position="118"/>
        <end position="358"/>
    </location>
</feature>
<reference evidence="6" key="2">
    <citation type="submission" date="2025-08" db="UniProtKB">
        <authorList>
            <consortium name="Ensembl"/>
        </authorList>
    </citation>
    <scope>IDENTIFICATION</scope>
</reference>
<dbReference type="InterPro" id="IPR007074">
    <property type="entry name" value="LicD/FKTN/FKRP_NTP_transf"/>
</dbReference>
<evidence type="ECO:0000313" key="7">
    <source>
        <dbReference type="Proteomes" id="UP000314985"/>
    </source>
</evidence>
<evidence type="ECO:0000259" key="4">
    <source>
        <dbReference type="Pfam" id="PF04991"/>
    </source>
</evidence>